<feature type="region of interest" description="Disordered" evidence="7">
    <location>
        <begin position="1210"/>
        <end position="1275"/>
    </location>
</feature>
<dbReference type="GO" id="GO:0016020">
    <property type="term" value="C:membrane"/>
    <property type="evidence" value="ECO:0007669"/>
    <property type="project" value="InterPro"/>
</dbReference>
<keyword evidence="4 6" id="KW-0067">ATP-binding</keyword>
<evidence type="ECO:0000256" key="1">
    <source>
        <dbReference type="ARBA" id="ARBA00022679"/>
    </source>
</evidence>
<dbReference type="InterPro" id="IPR000719">
    <property type="entry name" value="Prot_kinase_dom"/>
</dbReference>
<dbReference type="SMART" id="SM00220">
    <property type="entry name" value="S_TKc"/>
    <property type="match status" value="1"/>
</dbReference>
<reference evidence="10" key="1">
    <citation type="submission" date="2019-03" db="EMBL/GenBank/DDBJ databases">
        <title>Improved annotation for the trematode Fasciola hepatica.</title>
        <authorList>
            <person name="Choi Y.-J."/>
            <person name="Martin J."/>
            <person name="Mitreva M."/>
        </authorList>
    </citation>
    <scope>NUCLEOTIDE SEQUENCE [LARGE SCALE GENOMIC DNA]</scope>
</reference>
<feature type="compositionally biased region" description="Basic and acidic residues" evidence="7">
    <location>
        <begin position="350"/>
        <end position="366"/>
    </location>
</feature>
<accession>A0A4E0S2U9</accession>
<feature type="compositionally biased region" description="Basic and acidic residues" evidence="7">
    <location>
        <begin position="1921"/>
        <end position="1931"/>
    </location>
</feature>
<keyword evidence="2 6" id="KW-0547">Nucleotide-binding</keyword>
<dbReference type="Pfam" id="PF00069">
    <property type="entry name" value="Pkinase"/>
    <property type="match status" value="3"/>
</dbReference>
<dbReference type="InterPro" id="IPR011009">
    <property type="entry name" value="Kinase-like_dom_sf"/>
</dbReference>
<dbReference type="GO" id="GO:0005634">
    <property type="term" value="C:nucleus"/>
    <property type="evidence" value="ECO:0007669"/>
    <property type="project" value="TreeGrafter"/>
</dbReference>
<dbReference type="Gene3D" id="1.10.510.10">
    <property type="entry name" value="Transferase(Phosphotransferase) domain 1"/>
    <property type="match status" value="1"/>
</dbReference>
<dbReference type="InterPro" id="IPR045864">
    <property type="entry name" value="aa-tRNA-synth_II/BPL/LPL"/>
</dbReference>
<feature type="compositionally biased region" description="Low complexity" evidence="7">
    <location>
        <begin position="1"/>
        <end position="17"/>
    </location>
</feature>
<evidence type="ECO:0000313" key="10">
    <source>
        <dbReference type="EMBL" id="THD26440.1"/>
    </source>
</evidence>
<keyword evidence="10" id="KW-0396">Initiation factor</keyword>
<name>A0A4E0S2U9_FASHE</name>
<dbReference type="GO" id="GO:0005524">
    <property type="term" value="F:ATP binding"/>
    <property type="evidence" value="ECO:0007669"/>
    <property type="project" value="UniProtKB-UniRule"/>
</dbReference>
<feature type="domain" description="Protein kinase" evidence="9">
    <location>
        <begin position="236"/>
        <end position="737"/>
    </location>
</feature>
<feature type="transmembrane region" description="Helical" evidence="8">
    <location>
        <begin position="1720"/>
        <end position="1739"/>
    </location>
</feature>
<dbReference type="GO" id="GO:0003743">
    <property type="term" value="F:translation initiation factor activity"/>
    <property type="evidence" value="ECO:0007669"/>
    <property type="project" value="UniProtKB-KW"/>
</dbReference>
<keyword evidence="8" id="KW-0472">Membrane</keyword>
<dbReference type="PROSITE" id="PS00108">
    <property type="entry name" value="PROTEIN_KINASE_ST"/>
    <property type="match status" value="1"/>
</dbReference>
<evidence type="ECO:0000256" key="3">
    <source>
        <dbReference type="ARBA" id="ARBA00022777"/>
    </source>
</evidence>
<feature type="region of interest" description="Disordered" evidence="7">
    <location>
        <begin position="323"/>
        <end position="401"/>
    </location>
</feature>
<evidence type="ECO:0000259" key="9">
    <source>
        <dbReference type="PROSITE" id="PS50011"/>
    </source>
</evidence>
<evidence type="ECO:0000256" key="6">
    <source>
        <dbReference type="PROSITE-ProRule" id="PRU10141"/>
    </source>
</evidence>
<dbReference type="PROSITE" id="PS50011">
    <property type="entry name" value="PROTEIN_KINASE_DOM"/>
    <property type="match status" value="1"/>
</dbReference>
<feature type="region of interest" description="Disordered" evidence="7">
    <location>
        <begin position="426"/>
        <end position="455"/>
    </location>
</feature>
<feature type="region of interest" description="Disordered" evidence="7">
    <location>
        <begin position="1392"/>
        <end position="1428"/>
    </location>
</feature>
<dbReference type="SUPFAM" id="SSF55681">
    <property type="entry name" value="Class II aaRS and biotin synthetases"/>
    <property type="match status" value="1"/>
</dbReference>
<keyword evidence="8" id="KW-1133">Transmembrane helix</keyword>
<keyword evidence="10" id="KW-0648">Protein biosynthesis</keyword>
<comment type="caution">
    <text evidence="10">The sequence shown here is derived from an EMBL/GenBank/DDBJ whole genome shotgun (WGS) entry which is preliminary data.</text>
</comment>
<dbReference type="InterPro" id="IPR008271">
    <property type="entry name" value="Ser/Thr_kinase_AS"/>
</dbReference>
<dbReference type="Gene3D" id="3.30.930.10">
    <property type="entry name" value="Bira Bifunctional Protein, Domain 2"/>
    <property type="match status" value="1"/>
</dbReference>
<feature type="compositionally biased region" description="Polar residues" evidence="7">
    <location>
        <begin position="325"/>
        <end position="337"/>
    </location>
</feature>
<feature type="region of interest" description="Disordered" evidence="7">
    <location>
        <begin position="1"/>
        <end position="22"/>
    </location>
</feature>
<feature type="binding site" evidence="6">
    <location>
        <position position="265"/>
    </location>
    <ligand>
        <name>ATP</name>
        <dbReference type="ChEBI" id="CHEBI:30616"/>
    </ligand>
</feature>
<feature type="transmembrane region" description="Helical" evidence="8">
    <location>
        <begin position="1791"/>
        <end position="1819"/>
    </location>
</feature>
<feature type="compositionally biased region" description="Gly residues" evidence="7">
    <location>
        <begin position="1213"/>
        <end position="1226"/>
    </location>
</feature>
<dbReference type="PANTHER" id="PTHR11042">
    <property type="entry name" value="EUKARYOTIC TRANSLATION INITIATION FACTOR 2-ALPHA KINASE EIF2-ALPHA KINASE -RELATED"/>
    <property type="match status" value="1"/>
</dbReference>
<evidence type="ECO:0000256" key="5">
    <source>
        <dbReference type="ARBA" id="ARBA00037982"/>
    </source>
</evidence>
<protein>
    <submittedName>
        <fullName evidence="10">Eukaryotic translation initiation factor 2-alpha kinase 4</fullName>
    </submittedName>
</protein>
<gene>
    <name evidence="10" type="ORF">D915_002707</name>
</gene>
<sequence>MTRLSPQSSSASQSGPGRKSIGPTVLQIQRGSCVDGPHDKPSTGAPYVSCPFKPRCIFVDEMTQVTVCEYEFFAKLDQLVDEATGTKSRVNVSSTVSGLSRSGRMRLQDIHQLGILSFYMTTGTLVESLPLPCTESTVSALLRDLDTTCASARDFVRTCLLCAPDLSMKKLACHPFLCEQLPFMPNTLEPPIVDTNLTTPSTAAGPTDLLTDFDLGQFTQASTPAQSKRPRLLEDFDNFTVIGRGGFGCVLKARNIIEDLDYAIKCVKIDDKQADVLLREIRALSMLQHDNIVRYFTSWKDKFDEELPLASMPWTDSVARYPDHTSVTHSSRSSPAIESNDDDGSVSDKSIGDSPHKNPNDLHASPEDGGWIEIGARGRRTRRPVPREPSPVKSTTVPSNDTEISWCQTVSTSSLDRNRYSSRFFSRPMSSSESYSDDDSVRTVPEQNDEEPISFLPSDDVIENLELHEIGASSIGCSSSSSDDEESETEVKADGSKPEFPYLIIQMELCASKTLRHVIDEENLSSTPDRAWSLFRELTHGLAYIHSKKIIHRDLKPANIMLDADDHVKIVDFGLATRTAEEKVVNARREADVIQKCSELSLDRYGTDVHASSATTLPDRPSELGSTVLGCSMTRYVGTFFYISPEILNMHRKHKFYDERVDIYSLGIILFEMFYQSMPTGAQRVTVLTDLRKEQVIFPQDWPLKKLSNQTRLIRSMLQHDPNRRPSASDLLASPYVPPLQSTEVAFRKQLLDICKDPDGKLYQFVAQTLYTQSCSRAMDVFYDHLTGPDLPLRNLLSRLRSGKHSLCPALTGKEPLQLGQLFTVYQRIHRHVIQTVEAIFSVHNGVSLKAPVLIPVGVRNDSKSALPNSHGFRSRSHQKEPNKSAIQPCLIDQVFTEIREDSVAHGPVLLEMRHGTPVYLPESLHLAFARYLARAGSPLIREIENAFRRYQFDRVYGEGDCVSPFGGDGRLALADKPEENEQAAFDIVTPKFSVYSVVELLQIMREIVLNTREFENCHFFVYMNHTDLTEAIFTQVGVPAEACATLWDRLAKANAQLTLVAKSTASTLLTSESSGTSGMTPQSCGVDLPVTRNIALPVLLNTAGFTRASPSQRRLVNLLCLEVRPHQLDTLRETILQCAPRIQAQILRRVKEAVTQLQSVLNIFQKLGTSDRFHVSLTPGLVLPCHMYQGIVFQLVACVPVRVNKTKIRTSGGRGCGSGGGGGGRSESVRLNKSDQTTNDPAATRSTCRDTELTRDAPNSDATRKKNRRPSGSASTIAGLVLAQGGDYTHLVMKHCLPREYGALRLPSRTSRVHFSSLIERSIFEPTSGIASLALDQCPHVVGFTLQTERLIPPIQPYPCHILLSWDTRETDSLQDLNCSPFRHLQAVSLRRTNSSTPRSGPDNLVGTAQSSHQPLGDLVSPNPASMVANSGIPGTLGATCPTGGAASVLTSGVSHTSSSHSGLTGGSGTSGCIGGSSASALLESFVPCRDGLLLAYHLVQRMWSIGLPCELLTTPNVDMISAAEESGAEFAIRVNLLNPSSAACANLPTGTHCLSAVTYQLWTQHGTATRQVMVSEQRRADPDSLIAYLLHRISGPSELHGRRVSETDRSINGTAFASLDWLRTPTDLVHYTRCFISSGAGVEPPGVVYLPRSSVCPIGTVGLYNKCAESPERTGGHPFSSGAPEVNVAATNTTQAVSTATPHTTSRLGYPGLDHMHVVPYMMSPCANPISRVLIYLFFRKRNEKLSRTSDFGHRFLVFYAFWILDVGFTPVVGATPKEAVSLFKPNSFLVLFLSYFLASFLVCVLVCGLIFFVCWIRSSHKQTQPTMQPLPFSLVGAAKPGDRHLATSAQCYHFAHQKQQMMSRLRNDATKSANGVSVMEQSNGDCVYECVGIDVQNAYDVENPVFQPPTPTMTTSHETNREVRLTAP</sequence>
<comment type="similarity">
    <text evidence="5">Belongs to the protein kinase superfamily. Ser/Thr protein kinase family. GCN2 subfamily.</text>
</comment>
<feature type="compositionally biased region" description="Polar residues" evidence="7">
    <location>
        <begin position="1235"/>
        <end position="1247"/>
    </location>
</feature>
<dbReference type="EMBL" id="JXXN02000741">
    <property type="protein sequence ID" value="THD26440.1"/>
    <property type="molecule type" value="Genomic_DNA"/>
</dbReference>
<keyword evidence="1" id="KW-0808">Transferase</keyword>
<dbReference type="Proteomes" id="UP000230066">
    <property type="component" value="Unassembled WGS sequence"/>
</dbReference>
<keyword evidence="3 10" id="KW-0418">Kinase</keyword>
<dbReference type="InterPro" id="IPR017441">
    <property type="entry name" value="Protein_kinase_ATP_BS"/>
</dbReference>
<feature type="compositionally biased region" description="Polar residues" evidence="7">
    <location>
        <begin position="392"/>
        <end position="401"/>
    </location>
</feature>
<keyword evidence="11" id="KW-1185">Reference proteome</keyword>
<dbReference type="Gene3D" id="3.30.200.20">
    <property type="entry name" value="Phosphorylase Kinase, domain 1"/>
    <property type="match status" value="1"/>
</dbReference>
<dbReference type="GO" id="GO:0005829">
    <property type="term" value="C:cytosol"/>
    <property type="evidence" value="ECO:0007669"/>
    <property type="project" value="TreeGrafter"/>
</dbReference>
<evidence type="ECO:0000313" key="11">
    <source>
        <dbReference type="Proteomes" id="UP000230066"/>
    </source>
</evidence>
<dbReference type="PROSITE" id="PS00107">
    <property type="entry name" value="PROTEIN_KINASE_ATP"/>
    <property type="match status" value="1"/>
</dbReference>
<feature type="region of interest" description="Disordered" evidence="7">
    <location>
        <begin position="1912"/>
        <end position="1931"/>
    </location>
</feature>
<dbReference type="PANTHER" id="PTHR11042:SF136">
    <property type="entry name" value="EIF-2-ALPHA KINASE GCN2"/>
    <property type="match status" value="1"/>
</dbReference>
<dbReference type="InterPro" id="IPR050339">
    <property type="entry name" value="CC_SR_Kinase"/>
</dbReference>
<keyword evidence="8" id="KW-0812">Transmembrane</keyword>
<feature type="transmembrane region" description="Helical" evidence="8">
    <location>
        <begin position="1759"/>
        <end position="1779"/>
    </location>
</feature>
<proteinExistence type="inferred from homology"/>
<organism evidence="10 11">
    <name type="scientific">Fasciola hepatica</name>
    <name type="common">Liver fluke</name>
    <dbReference type="NCBI Taxonomy" id="6192"/>
    <lineage>
        <taxon>Eukaryota</taxon>
        <taxon>Metazoa</taxon>
        <taxon>Spiralia</taxon>
        <taxon>Lophotrochozoa</taxon>
        <taxon>Platyhelminthes</taxon>
        <taxon>Trematoda</taxon>
        <taxon>Digenea</taxon>
        <taxon>Plagiorchiida</taxon>
        <taxon>Echinostomata</taxon>
        <taxon>Echinostomatoidea</taxon>
        <taxon>Fasciolidae</taxon>
        <taxon>Fasciola</taxon>
    </lineage>
</organism>
<dbReference type="GO" id="GO:1990625">
    <property type="term" value="P:negative regulation of cytoplasmic translational initiation in response to stress"/>
    <property type="evidence" value="ECO:0007669"/>
    <property type="project" value="TreeGrafter"/>
</dbReference>
<evidence type="ECO:0000256" key="2">
    <source>
        <dbReference type="ARBA" id="ARBA00022741"/>
    </source>
</evidence>
<feature type="region of interest" description="Disordered" evidence="7">
    <location>
        <begin position="473"/>
        <end position="494"/>
    </location>
</feature>
<evidence type="ECO:0000256" key="7">
    <source>
        <dbReference type="SAM" id="MobiDB-lite"/>
    </source>
</evidence>
<dbReference type="GO" id="GO:0004694">
    <property type="term" value="F:eukaryotic translation initiation factor 2alpha kinase activity"/>
    <property type="evidence" value="ECO:0007669"/>
    <property type="project" value="TreeGrafter"/>
</dbReference>
<dbReference type="InterPro" id="IPR009635">
    <property type="entry name" value="NPDC1"/>
</dbReference>
<dbReference type="SUPFAM" id="SSF56112">
    <property type="entry name" value="Protein kinase-like (PK-like)"/>
    <property type="match status" value="1"/>
</dbReference>
<dbReference type="Pfam" id="PF06809">
    <property type="entry name" value="NPDC1"/>
    <property type="match status" value="1"/>
</dbReference>
<evidence type="ECO:0000256" key="8">
    <source>
        <dbReference type="SAM" id="Phobius"/>
    </source>
</evidence>
<evidence type="ECO:0000256" key="4">
    <source>
        <dbReference type="ARBA" id="ARBA00022840"/>
    </source>
</evidence>